<reference evidence="1" key="1">
    <citation type="submission" date="2014-11" db="EMBL/GenBank/DDBJ databases">
        <authorList>
            <person name="Amaro Gonzalez C."/>
        </authorList>
    </citation>
    <scope>NUCLEOTIDE SEQUENCE</scope>
</reference>
<accession>A0A0E9QDZ7</accession>
<reference evidence="1" key="2">
    <citation type="journal article" date="2015" name="Fish Shellfish Immunol.">
        <title>Early steps in the European eel (Anguilla anguilla)-Vibrio vulnificus interaction in the gills: Role of the RtxA13 toxin.</title>
        <authorList>
            <person name="Callol A."/>
            <person name="Pajuelo D."/>
            <person name="Ebbesson L."/>
            <person name="Teles M."/>
            <person name="MacKenzie S."/>
            <person name="Amaro C."/>
        </authorList>
    </citation>
    <scope>NUCLEOTIDE SEQUENCE</scope>
</reference>
<dbReference type="EMBL" id="GBXM01093476">
    <property type="protein sequence ID" value="JAH15101.1"/>
    <property type="molecule type" value="Transcribed_RNA"/>
</dbReference>
<dbReference type="AlphaFoldDB" id="A0A0E9QDZ7"/>
<evidence type="ECO:0000313" key="1">
    <source>
        <dbReference type="EMBL" id="JAH15101.1"/>
    </source>
</evidence>
<name>A0A0E9QDZ7_ANGAN</name>
<sequence length="49" mass="5817">MLIFQISMRNVVFTHLHIFQFHLYSVQYLSLTNQNIIPKNSIFHIAANL</sequence>
<organism evidence="1">
    <name type="scientific">Anguilla anguilla</name>
    <name type="common">European freshwater eel</name>
    <name type="synonym">Muraena anguilla</name>
    <dbReference type="NCBI Taxonomy" id="7936"/>
    <lineage>
        <taxon>Eukaryota</taxon>
        <taxon>Metazoa</taxon>
        <taxon>Chordata</taxon>
        <taxon>Craniata</taxon>
        <taxon>Vertebrata</taxon>
        <taxon>Euteleostomi</taxon>
        <taxon>Actinopterygii</taxon>
        <taxon>Neopterygii</taxon>
        <taxon>Teleostei</taxon>
        <taxon>Anguilliformes</taxon>
        <taxon>Anguillidae</taxon>
        <taxon>Anguilla</taxon>
    </lineage>
</organism>
<protein>
    <submittedName>
        <fullName evidence="1">Uncharacterized protein</fullName>
    </submittedName>
</protein>
<proteinExistence type="predicted"/>